<dbReference type="InterPro" id="IPR006680">
    <property type="entry name" value="Amidohydro-rel"/>
</dbReference>
<evidence type="ECO:0000259" key="2">
    <source>
        <dbReference type="Pfam" id="PF04909"/>
    </source>
</evidence>
<dbReference type="GO" id="GO:0016787">
    <property type="term" value="F:hydrolase activity"/>
    <property type="evidence" value="ECO:0007669"/>
    <property type="project" value="InterPro"/>
</dbReference>
<evidence type="ECO:0000256" key="1">
    <source>
        <dbReference type="ARBA" id="ARBA00038310"/>
    </source>
</evidence>
<dbReference type="PANTHER" id="PTHR43569">
    <property type="entry name" value="AMIDOHYDROLASE"/>
    <property type="match status" value="1"/>
</dbReference>
<dbReference type="OrthoDB" id="9787654at2"/>
<evidence type="ECO:0000313" key="3">
    <source>
        <dbReference type="EMBL" id="QDL38657.1"/>
    </source>
</evidence>
<organism evidence="3 4">
    <name type="scientific">Rhodoferax sediminis</name>
    <dbReference type="NCBI Taxonomy" id="2509614"/>
    <lineage>
        <taxon>Bacteria</taxon>
        <taxon>Pseudomonadati</taxon>
        <taxon>Pseudomonadota</taxon>
        <taxon>Betaproteobacteria</taxon>
        <taxon>Burkholderiales</taxon>
        <taxon>Comamonadaceae</taxon>
        <taxon>Rhodoferax</taxon>
    </lineage>
</organism>
<feature type="domain" description="Amidohydrolase-related" evidence="2">
    <location>
        <begin position="109"/>
        <end position="230"/>
    </location>
</feature>
<dbReference type="Pfam" id="PF04909">
    <property type="entry name" value="Amidohydro_2"/>
    <property type="match status" value="1"/>
</dbReference>
<dbReference type="InterPro" id="IPR032466">
    <property type="entry name" value="Metal_Hydrolase"/>
</dbReference>
<dbReference type="InterPro" id="IPR052350">
    <property type="entry name" value="Metallo-dep_Lactonases"/>
</dbReference>
<dbReference type="Gene3D" id="3.20.20.140">
    <property type="entry name" value="Metal-dependent hydrolases"/>
    <property type="match status" value="1"/>
</dbReference>
<sequence length="241" mass="25909">MTKPTTKRIFGQSHEPDEGWLAKAVPETALEPQLPIVDAHLHSLHRGEYRYLLEEYAHDLAACGHNVVATVAAECRAMYRAYWPDHLKCVGETTFLVGIAAMAASGEYTAARVAASIVAFADLTLGDRTRETREAHKEAANGRLAGIRQAGKWDSDPAVRGAIGPGRAGFYLEPEFGKGLDVLAAMGLTFDASVFHTQIPDVVSLARAHPGANIVLIHTGSPMEQAGYAGKEAQVHATWLA</sequence>
<reference evidence="3 4" key="1">
    <citation type="submission" date="2019-01" db="EMBL/GenBank/DDBJ databases">
        <title>Genomic insights into a novel species Rhodoferax sp.</title>
        <authorList>
            <person name="Jin L."/>
        </authorList>
    </citation>
    <scope>NUCLEOTIDE SEQUENCE [LARGE SCALE GENOMIC DNA]</scope>
    <source>
        <strain evidence="3 4">CHu59-6-5</strain>
    </source>
</reference>
<dbReference type="PANTHER" id="PTHR43569:SF1">
    <property type="entry name" value="BLL3371 PROTEIN"/>
    <property type="match status" value="1"/>
</dbReference>
<proteinExistence type="inferred from homology"/>
<gene>
    <name evidence="3" type="ORF">EUB48_16195</name>
</gene>
<comment type="similarity">
    <text evidence="1">Belongs to the metallo-dependent hydrolases superfamily.</text>
</comment>
<dbReference type="SUPFAM" id="SSF51556">
    <property type="entry name" value="Metallo-dependent hydrolases"/>
    <property type="match status" value="1"/>
</dbReference>
<accession>A0A515DE35</accession>
<name>A0A515DE35_9BURK</name>
<dbReference type="RefSeq" id="WP_142820094.1">
    <property type="nucleotide sequence ID" value="NZ_CP035503.1"/>
</dbReference>
<dbReference type="AlphaFoldDB" id="A0A515DE35"/>
<protein>
    <recommendedName>
        <fullName evidence="2">Amidohydrolase-related domain-containing protein</fullName>
    </recommendedName>
</protein>
<keyword evidence="4" id="KW-1185">Reference proteome</keyword>
<dbReference type="Proteomes" id="UP000316798">
    <property type="component" value="Chromosome"/>
</dbReference>
<dbReference type="EMBL" id="CP035503">
    <property type="protein sequence ID" value="QDL38657.1"/>
    <property type="molecule type" value="Genomic_DNA"/>
</dbReference>
<dbReference type="KEGG" id="rhf:EUB48_16195"/>
<evidence type="ECO:0000313" key="4">
    <source>
        <dbReference type="Proteomes" id="UP000316798"/>
    </source>
</evidence>